<keyword evidence="10" id="KW-0511">Multifunctional enzyme</keyword>
<feature type="domain" description="Integrase catalytic" evidence="14">
    <location>
        <begin position="946"/>
        <end position="1111"/>
    </location>
</feature>
<dbReference type="Pfam" id="PF13975">
    <property type="entry name" value="gag-asp_proteas"/>
    <property type="match status" value="1"/>
</dbReference>
<feature type="compositionally biased region" description="Polar residues" evidence="11">
    <location>
        <begin position="1336"/>
        <end position="1350"/>
    </location>
</feature>
<dbReference type="FunFam" id="3.10.20.370:FF:000001">
    <property type="entry name" value="Retrovirus-related Pol polyprotein from transposon 17.6-like protein"/>
    <property type="match status" value="1"/>
</dbReference>
<keyword evidence="7" id="KW-0694">RNA-binding</keyword>
<dbReference type="Gene3D" id="3.10.20.370">
    <property type="match status" value="1"/>
</dbReference>
<dbReference type="GO" id="GO:0004190">
    <property type="term" value="F:aspartic-type endopeptidase activity"/>
    <property type="evidence" value="ECO:0007669"/>
    <property type="project" value="InterPro"/>
</dbReference>
<evidence type="ECO:0000256" key="2">
    <source>
        <dbReference type="ARBA" id="ARBA00022695"/>
    </source>
</evidence>
<evidence type="ECO:0000256" key="9">
    <source>
        <dbReference type="ARBA" id="ARBA00022918"/>
    </source>
</evidence>
<dbReference type="CDD" id="cd01647">
    <property type="entry name" value="RT_LTR"/>
    <property type="match status" value="1"/>
</dbReference>
<keyword evidence="6" id="KW-0460">Magnesium</keyword>
<dbReference type="GO" id="GO:0003723">
    <property type="term" value="F:RNA binding"/>
    <property type="evidence" value="ECO:0007669"/>
    <property type="project" value="UniProtKB-KW"/>
</dbReference>
<evidence type="ECO:0000256" key="7">
    <source>
        <dbReference type="ARBA" id="ARBA00022884"/>
    </source>
</evidence>
<comment type="caution">
    <text evidence="15">The sequence shown here is derived from an EMBL/GenBank/DDBJ whole genome shotgun (WGS) entry which is preliminary data.</text>
</comment>
<dbReference type="InterPro" id="IPR001584">
    <property type="entry name" value="Integrase_cat-core"/>
</dbReference>
<evidence type="ECO:0000259" key="13">
    <source>
        <dbReference type="PROSITE" id="PS50878"/>
    </source>
</evidence>
<dbReference type="Gene3D" id="3.10.10.10">
    <property type="entry name" value="HIV Type 1 Reverse Transcriptase, subunit A, domain 1"/>
    <property type="match status" value="1"/>
</dbReference>
<reference evidence="15 16" key="1">
    <citation type="submission" date="2017-06" db="EMBL/GenBank/DDBJ databases">
        <title>A platform for efficient transgenesis in Macrostomum lignano, a flatworm model organism for stem cell research.</title>
        <authorList>
            <person name="Berezikov E."/>
        </authorList>
    </citation>
    <scope>NUCLEOTIDE SEQUENCE [LARGE SCALE GENOMIC DNA]</scope>
    <source>
        <strain evidence="15">DV1</strain>
        <tissue evidence="15">Whole organism</tissue>
    </source>
</reference>
<dbReference type="GO" id="GO:0003964">
    <property type="term" value="F:RNA-directed DNA polymerase activity"/>
    <property type="evidence" value="ECO:0007669"/>
    <property type="project" value="UniProtKB-KW"/>
</dbReference>
<keyword evidence="5" id="KW-0378">Hydrolase</keyword>
<dbReference type="PROSITE" id="PS50175">
    <property type="entry name" value="ASP_PROT_RETROV"/>
    <property type="match status" value="1"/>
</dbReference>
<sequence length="1370" mass="157816">MKQELRKLETAIQRDVAAEKKATEKREKTVEADISSQLVNSGLFLDSQINGLSEKILVDTGASNCLIDKKLYQRLYPANHSLKPCSVNMRSANGQTSNLLGQVALRVRFGDCEITHPFYVAEGLLTSSIIGIDLLTRHKIKLDIAGKSLEFSDRRIPLVTTSDETRCVLLQVVKKVSIAPMSEIYVKAKCKDTPETAELGFISGRSQISEKDEPLVAKAITRLDEFGETYVRLMNLTEEAQTIHKDEVVAQYQPMKEEVELFAMSETDLEVGAQKQSKAAITVQEADRLREQFRLNETDLSEAQKRKVIELFHRYQNIVSKDQWDIGKTQMGEFKIETTDEIPVRIPLRKQSPEQREFVSGHVQQLLEHDLIEPSESEWSCPIVLARKKSGEFRFCCDFRQLNNKTKKDSFPLPLIQESLESLAGNMYFSTLDMVGAYWSVKVRETDREKLAFRTHDGLFQWKVLPFGVTNGPACFQRIMQKILGDYAYKFALLYLDDVICTGRNFEEMLRNLELIFSRLADAGMKIKPEKIFLFRKEVTFLGHTVCQHGIYTSKDKIEKVQTWPRPENISELRGFLGLAGYYRRFIKDFARISEPLNNLTRKDVKYKWDDSCQKAFDLLKQKLVSAPVLSYPRFDSDAGPFILDVDACDVAIGGNLLQEQDGEEKVIAYASHPLNEHQLNYCTTMKEMFALIYFLEHYRPYLVGRRFKVRTDHAALQWLRKCHGAKGMLGRWNMILEQFDQFEVISRMEEYDFAIQYRQGIAHGNADALSRRPQRDGPPKRYHEECPTCSATKTATVHCGAINIDTPAGIVELQESQPELLLLKQKLRQGEPCPPKNEWVGMSRSYKSLFSDYEQLLVKNDIIYRNWIDSEGRKFEQTVLPENQALEQQLFRAYHDQMAHGGISKTKDLIRQRFWWPNYSTNLDRYIKTCTECQTRKKYGPKPRAPLEPEVSSYMGEKVHTDFAGPFNATARGNKYLLLMVDHFTGWLEVKALRDCTAESTAWALYTEWITRHGAPEAFISDRGTSFTAELVKSLTENFRIDLRHTTSYHPQANGRCERMVRVVKDGIRLAQSELSLAWDEVLPHALMVQRSTISESNKFSPFELVYGRKMRLPVDAELGLPAPERKTRDKHLHDLYKKCMESYRIAREKQQISVRRQKSNYDTKVFQQYYQPGDLVWIANTQNCYDTNRKWVGPYRVLEVRNNGKNLKIEPGPKVDRIEQPVRIHDVVTVHRTKPCYLSEEKLRQYREEEAGSASDDGSEESEQVQVEIQRPERIRFLQRERAHEATESNMNRAVENTQTAANANQQTQASPAGSQARQIPVRTPPNLMHLSPVHSTPPQRAGTNNVSWIPRLRNRAAIRPPERYGYH</sequence>
<dbReference type="PROSITE" id="PS50878">
    <property type="entry name" value="RT_POL"/>
    <property type="match status" value="1"/>
</dbReference>
<dbReference type="FunFam" id="3.30.70.270:FF:000045">
    <property type="entry name" value="Transposon Tf2-7 polyprotein"/>
    <property type="match status" value="1"/>
</dbReference>
<dbReference type="PANTHER" id="PTHR37984:SF5">
    <property type="entry name" value="PROTEIN NYNRIN-LIKE"/>
    <property type="match status" value="1"/>
</dbReference>
<dbReference type="Gene3D" id="3.30.420.10">
    <property type="entry name" value="Ribonuclease H-like superfamily/Ribonuclease H"/>
    <property type="match status" value="1"/>
</dbReference>
<feature type="compositionally biased region" description="Low complexity" evidence="11">
    <location>
        <begin position="1302"/>
        <end position="1312"/>
    </location>
</feature>
<dbReference type="SUPFAM" id="SSF53098">
    <property type="entry name" value="Ribonuclease H-like"/>
    <property type="match status" value="1"/>
</dbReference>
<dbReference type="InterPro" id="IPR041588">
    <property type="entry name" value="Integrase_H2C2"/>
</dbReference>
<keyword evidence="2" id="KW-0548">Nucleotidyltransferase</keyword>
<dbReference type="FunFam" id="1.10.340.70:FF:000001">
    <property type="entry name" value="Retrovirus-related Pol polyprotein from transposon gypsy-like Protein"/>
    <property type="match status" value="1"/>
</dbReference>
<dbReference type="CDD" id="cd00303">
    <property type="entry name" value="retropepsin_like"/>
    <property type="match status" value="1"/>
</dbReference>
<dbReference type="GO" id="GO:0006508">
    <property type="term" value="P:proteolysis"/>
    <property type="evidence" value="ECO:0007669"/>
    <property type="project" value="InterPro"/>
</dbReference>
<dbReference type="InterPro" id="IPR021109">
    <property type="entry name" value="Peptidase_aspartic_dom_sf"/>
</dbReference>
<dbReference type="InterPro" id="IPR012337">
    <property type="entry name" value="RNaseH-like_sf"/>
</dbReference>
<keyword evidence="4" id="KW-0255">Endonuclease</keyword>
<evidence type="ECO:0000256" key="4">
    <source>
        <dbReference type="ARBA" id="ARBA00022759"/>
    </source>
</evidence>
<dbReference type="InterPro" id="IPR001969">
    <property type="entry name" value="Aspartic_peptidase_AS"/>
</dbReference>
<feature type="domain" description="Peptidase A2" evidence="12">
    <location>
        <begin position="54"/>
        <end position="134"/>
    </location>
</feature>
<dbReference type="CDD" id="cd09274">
    <property type="entry name" value="RNase_HI_RT_Ty3"/>
    <property type="match status" value="1"/>
</dbReference>
<dbReference type="Pfam" id="PF17919">
    <property type="entry name" value="RT_RNaseH_2"/>
    <property type="match status" value="1"/>
</dbReference>
<keyword evidence="8" id="KW-0229">DNA integration</keyword>
<dbReference type="OrthoDB" id="121795at2759"/>
<evidence type="ECO:0000256" key="5">
    <source>
        <dbReference type="ARBA" id="ARBA00022801"/>
    </source>
</evidence>
<dbReference type="Pfam" id="PF00665">
    <property type="entry name" value="rve"/>
    <property type="match status" value="1"/>
</dbReference>
<evidence type="ECO:0000256" key="8">
    <source>
        <dbReference type="ARBA" id="ARBA00022908"/>
    </source>
</evidence>
<dbReference type="Pfam" id="PF17921">
    <property type="entry name" value="Integrase_H2C2"/>
    <property type="match status" value="1"/>
</dbReference>
<evidence type="ECO:0000256" key="1">
    <source>
        <dbReference type="ARBA" id="ARBA00022679"/>
    </source>
</evidence>
<dbReference type="PROSITE" id="PS50994">
    <property type="entry name" value="INTEGRASE"/>
    <property type="match status" value="1"/>
</dbReference>
<dbReference type="Pfam" id="PF00078">
    <property type="entry name" value="RVT_1"/>
    <property type="match status" value="1"/>
</dbReference>
<dbReference type="Proteomes" id="UP000215902">
    <property type="component" value="Unassembled WGS sequence"/>
</dbReference>
<name>A0A267FX25_9PLAT</name>
<keyword evidence="9" id="KW-0695">RNA-directed DNA polymerase</keyword>
<dbReference type="InterPro" id="IPR043502">
    <property type="entry name" value="DNA/RNA_pol_sf"/>
</dbReference>
<feature type="domain" description="Reverse transcriptase" evidence="13">
    <location>
        <begin position="367"/>
        <end position="546"/>
    </location>
</feature>
<evidence type="ECO:0000256" key="11">
    <source>
        <dbReference type="SAM" id="MobiDB-lite"/>
    </source>
</evidence>
<dbReference type="InterPro" id="IPR000477">
    <property type="entry name" value="RT_dom"/>
</dbReference>
<dbReference type="Gene3D" id="1.10.340.70">
    <property type="match status" value="1"/>
</dbReference>
<proteinExistence type="predicted"/>
<protein>
    <recommendedName>
        <fullName evidence="17">Reverse transcriptase</fullName>
    </recommendedName>
</protein>
<dbReference type="GO" id="GO:0004519">
    <property type="term" value="F:endonuclease activity"/>
    <property type="evidence" value="ECO:0007669"/>
    <property type="project" value="UniProtKB-KW"/>
</dbReference>
<dbReference type="EMBL" id="NIVC01000738">
    <property type="protein sequence ID" value="PAA77512.1"/>
    <property type="molecule type" value="Genomic_DNA"/>
</dbReference>
<evidence type="ECO:0000256" key="3">
    <source>
        <dbReference type="ARBA" id="ARBA00022722"/>
    </source>
</evidence>
<dbReference type="Gene3D" id="3.30.70.270">
    <property type="match status" value="2"/>
</dbReference>
<evidence type="ECO:0000256" key="10">
    <source>
        <dbReference type="ARBA" id="ARBA00023268"/>
    </source>
</evidence>
<dbReference type="InterPro" id="IPR041577">
    <property type="entry name" value="RT_RNaseH_2"/>
</dbReference>
<dbReference type="InterPro" id="IPR036397">
    <property type="entry name" value="RNaseH_sf"/>
</dbReference>
<keyword evidence="16" id="KW-1185">Reference proteome</keyword>
<feature type="region of interest" description="Disordered" evidence="11">
    <location>
        <begin position="1249"/>
        <end position="1278"/>
    </location>
</feature>
<evidence type="ECO:0008006" key="17">
    <source>
        <dbReference type="Google" id="ProtNLM"/>
    </source>
</evidence>
<dbReference type="Gene3D" id="2.40.70.10">
    <property type="entry name" value="Acid Proteases"/>
    <property type="match status" value="1"/>
</dbReference>
<dbReference type="STRING" id="282301.A0A267FX25"/>
<accession>A0A267FX25</accession>
<dbReference type="SUPFAM" id="SSF50630">
    <property type="entry name" value="Acid proteases"/>
    <property type="match status" value="1"/>
</dbReference>
<evidence type="ECO:0000259" key="12">
    <source>
        <dbReference type="PROSITE" id="PS50175"/>
    </source>
</evidence>
<keyword evidence="3" id="KW-0540">Nuclease</keyword>
<dbReference type="FunFam" id="3.30.420.10:FF:000032">
    <property type="entry name" value="Retrovirus-related Pol polyprotein from transposon 297-like Protein"/>
    <property type="match status" value="1"/>
</dbReference>
<evidence type="ECO:0000256" key="6">
    <source>
        <dbReference type="ARBA" id="ARBA00022842"/>
    </source>
</evidence>
<evidence type="ECO:0000313" key="15">
    <source>
        <dbReference type="EMBL" id="PAA77512.1"/>
    </source>
</evidence>
<dbReference type="GO" id="GO:0015074">
    <property type="term" value="P:DNA integration"/>
    <property type="evidence" value="ECO:0007669"/>
    <property type="project" value="UniProtKB-KW"/>
</dbReference>
<dbReference type="SUPFAM" id="SSF56672">
    <property type="entry name" value="DNA/RNA polymerases"/>
    <property type="match status" value="1"/>
</dbReference>
<dbReference type="InterPro" id="IPR001995">
    <property type="entry name" value="Peptidase_A2_cat"/>
</dbReference>
<evidence type="ECO:0000313" key="16">
    <source>
        <dbReference type="Proteomes" id="UP000215902"/>
    </source>
</evidence>
<dbReference type="PROSITE" id="PS00141">
    <property type="entry name" value="ASP_PROTEASE"/>
    <property type="match status" value="1"/>
</dbReference>
<keyword evidence="1" id="KW-0808">Transferase</keyword>
<organism evidence="15 16">
    <name type="scientific">Macrostomum lignano</name>
    <dbReference type="NCBI Taxonomy" id="282301"/>
    <lineage>
        <taxon>Eukaryota</taxon>
        <taxon>Metazoa</taxon>
        <taxon>Spiralia</taxon>
        <taxon>Lophotrochozoa</taxon>
        <taxon>Platyhelminthes</taxon>
        <taxon>Rhabditophora</taxon>
        <taxon>Macrostomorpha</taxon>
        <taxon>Macrostomida</taxon>
        <taxon>Macrostomidae</taxon>
        <taxon>Macrostomum</taxon>
    </lineage>
</organism>
<dbReference type="InterPro" id="IPR050951">
    <property type="entry name" value="Retrovirus_Pol_polyprotein"/>
</dbReference>
<feature type="region of interest" description="Disordered" evidence="11">
    <location>
        <begin position="1302"/>
        <end position="1351"/>
    </location>
</feature>
<dbReference type="PANTHER" id="PTHR37984">
    <property type="entry name" value="PROTEIN CBG26694"/>
    <property type="match status" value="1"/>
</dbReference>
<gene>
    <name evidence="15" type="ORF">BOX15_Mlig028235g4</name>
</gene>
<evidence type="ECO:0000259" key="14">
    <source>
        <dbReference type="PROSITE" id="PS50994"/>
    </source>
</evidence>
<dbReference type="InterPro" id="IPR043128">
    <property type="entry name" value="Rev_trsase/Diguanyl_cyclase"/>
</dbReference>